<keyword evidence="1" id="KW-0732">Signal</keyword>
<gene>
    <name evidence="3" type="ORF">HQR01_02350</name>
</gene>
<dbReference type="RefSeq" id="WP_173212197.1">
    <property type="nucleotide sequence ID" value="NZ_CP053921.1"/>
</dbReference>
<dbReference type="KEGG" id="emv:HQR01_02350"/>
<dbReference type="Gene3D" id="1.25.40.10">
    <property type="entry name" value="Tetratricopeptide repeat domain"/>
    <property type="match status" value="1"/>
</dbReference>
<evidence type="ECO:0000256" key="1">
    <source>
        <dbReference type="SAM" id="SignalP"/>
    </source>
</evidence>
<feature type="domain" description="CHAT" evidence="2">
    <location>
        <begin position="682"/>
        <end position="1013"/>
    </location>
</feature>
<name>A0A7D3X9X6_9SPHN</name>
<dbReference type="InterPro" id="IPR011990">
    <property type="entry name" value="TPR-like_helical_dom_sf"/>
</dbReference>
<keyword evidence="4" id="KW-1185">Reference proteome</keyword>
<proteinExistence type="predicted"/>
<feature type="signal peptide" evidence="1">
    <location>
        <begin position="1"/>
        <end position="24"/>
    </location>
</feature>
<dbReference type="Pfam" id="PF12770">
    <property type="entry name" value="CHAT"/>
    <property type="match status" value="1"/>
</dbReference>
<sequence length="1036" mass="112204">MFQRIFLLFGVAIVASVVCVPAQAQSGPVLLRDSFSIGSERGILCQVQDRSIGNPARQSVFDRRWAVVCRDSALPVATIYAFKDKAVATADKLAPWRRESVDCSGGMRGIETDVVGASLTGCKVAGTGLDWSIIEVQGTGLYYITDGFSAYDSATLLALRSLLENTVVQGTIDVATTMVSDPFAFARVQAETLEPEQALAEGYRRNLGGDYAEAAAYFETLQDRLEQSGESSTIPVGEFTVNRALQRSNMGEFGTADRLFDDARSQTAGDPIGERLQRNFEAIHLLNQRLPREAAARAGQPLSAAALQVDLDAMKLEISLPLSERLNGSGDGLFGFIDEVRLTQRERAEILDAQALQLRGSALRLEGDLAGAKSLLLDSFARAIAVRDGRVTSITRLRAQTLSELAIIAEQQGDPASAEGYLKNALTLLEVEYPERRTVSAARARLADFYLRQGRRDEALTIFADVIDRAVGQSDAATGFANRLAPYFATLAPEVSRDPEAAEAFFKAIQVLVRPGVAETQAILSRELSARTDEASRLFRQSTDLSRDIERSRIRLQQLIATDVAANDPRRAELAGRIEQMQRDQLRTQAELADYPEYRVVAPRSLTLAEFRSILQPGEAYARIALVGRDLYMFWTDRANAAAWKLDIGEDELDFQVDMLRASISIEQGGRMLTYPYEIGIARELYKELFAPVADRLAATDHLIFEPDSALLRLPIDILVADDASVDRYEARLAAGGDPYDFTGTAWLARATRVSTAVSAQAFVDARRTTRSRAAREYLGLGENTPLGSNSAPYNRALVASGNAKCGWSLATWNNPIDDAELVAVQGLVGAGQSELVTGSAFTDDGLVARNDLDQYRVLHFATHGLVTPPDPSCPAKPALLTSFGGENSDGLLSFEEIFDLNLDADIVILSACDTAGAASIEATRAAGVGSGGGTALDGLVRSFVGAGSRAVLASHWPVPDDYNATTRLVSEMFRLGRTQDIGNALRGSQALLMDQLDTSHPYYWAGFALVGDATRPLLTDRAIALARAEDPDLGQ</sequence>
<reference evidence="3 4" key="1">
    <citation type="submission" date="2020-05" db="EMBL/GenBank/DDBJ databases">
        <title>Erythrobacter mangrovi sp. nov., isolated from rhizosphere soil of mangrove plant (Kandelia candel).</title>
        <authorList>
            <person name="Ye Y.H."/>
        </authorList>
    </citation>
    <scope>NUCLEOTIDE SEQUENCE [LARGE SCALE GENOMIC DNA]</scope>
    <source>
        <strain evidence="3 4">EB310</strain>
    </source>
</reference>
<dbReference type="Proteomes" id="UP000504693">
    <property type="component" value="Chromosome"/>
</dbReference>
<dbReference type="AlphaFoldDB" id="A0A7D3X9X6"/>
<feature type="chain" id="PRO_5028896000" evidence="1">
    <location>
        <begin position="25"/>
        <end position="1036"/>
    </location>
</feature>
<dbReference type="InterPro" id="IPR024983">
    <property type="entry name" value="CHAT_dom"/>
</dbReference>
<organism evidence="3 4">
    <name type="scientific">Erythrobacter mangrovi</name>
    <dbReference type="NCBI Taxonomy" id="2739433"/>
    <lineage>
        <taxon>Bacteria</taxon>
        <taxon>Pseudomonadati</taxon>
        <taxon>Pseudomonadota</taxon>
        <taxon>Alphaproteobacteria</taxon>
        <taxon>Sphingomonadales</taxon>
        <taxon>Erythrobacteraceae</taxon>
        <taxon>Erythrobacter/Porphyrobacter group</taxon>
        <taxon>Erythrobacter</taxon>
    </lineage>
</organism>
<evidence type="ECO:0000313" key="3">
    <source>
        <dbReference type="EMBL" id="QKG70300.1"/>
    </source>
</evidence>
<dbReference type="Pfam" id="PF13424">
    <property type="entry name" value="TPR_12"/>
    <property type="match status" value="1"/>
</dbReference>
<evidence type="ECO:0000313" key="4">
    <source>
        <dbReference type="Proteomes" id="UP000504693"/>
    </source>
</evidence>
<dbReference type="EMBL" id="CP053921">
    <property type="protein sequence ID" value="QKG70300.1"/>
    <property type="molecule type" value="Genomic_DNA"/>
</dbReference>
<accession>A0A7D3X9X6</accession>
<dbReference type="SUPFAM" id="SSF48452">
    <property type="entry name" value="TPR-like"/>
    <property type="match status" value="1"/>
</dbReference>
<evidence type="ECO:0000259" key="2">
    <source>
        <dbReference type="Pfam" id="PF12770"/>
    </source>
</evidence>
<protein>
    <submittedName>
        <fullName evidence="3">CHAT domain-containing protein</fullName>
    </submittedName>
</protein>